<sequence length="457" mass="50662">MNQKMKTNNEKKKKKKKNTEFEFCKACNFESRSRPKPQKALPFYVLNSPLAIASGASSAISISTKLAATSHVLRRLVTWRLSGRRSVKLWGNEASSYSDGSRGMQVGTSNDIRDELSHENINSFENNSLDNVNLNISNVVMPLQYYTNEYQISNPGFSAVRNAGPSMYGAVSTLPVDTCSATNLCNSNDTMGNWNGQHSVPYNNINCASDPVNGELCQVYQSEIIRHGVSSLQDSQNIPQVPAMAPQLTGGTRVPALTPQMAGGNVHTGAPPPWFEGTDTNQLNFQPTISNKSMSISNKSGKSHKLNPKRVGAAWAERRKMEMEMEKRGEAVKSDYNANWLPNFGRVWQSGSRKESRKEFEKEKQKLSNVEIDTEMPIMIQPYISKRMRKDAGIFTSLNPEMKQLWTMSDAAKHSSFPTVIHLAKPMDSIQFLAEGVGGKAGNGGAEDEELPCSYFR</sequence>
<protein>
    <submittedName>
        <fullName evidence="1">COILED-COIL DOMAIN-CONTAINING PROTEIN 84</fullName>
    </submittedName>
</protein>
<evidence type="ECO:0000313" key="1">
    <source>
        <dbReference type="EMBL" id="KAJ6672237.1"/>
    </source>
</evidence>
<keyword evidence="2" id="KW-1185">Reference proteome</keyword>
<comment type="caution">
    <text evidence="1">The sequence shown here is derived from an EMBL/GenBank/DDBJ whole genome shotgun (WGS) entry which is preliminary data.</text>
</comment>
<gene>
    <name evidence="1" type="ORF">OIU85_013574</name>
</gene>
<organism evidence="1 2">
    <name type="scientific">Salix viminalis</name>
    <name type="common">Common osier</name>
    <name type="synonym">Basket willow</name>
    <dbReference type="NCBI Taxonomy" id="40686"/>
    <lineage>
        <taxon>Eukaryota</taxon>
        <taxon>Viridiplantae</taxon>
        <taxon>Streptophyta</taxon>
        <taxon>Embryophyta</taxon>
        <taxon>Tracheophyta</taxon>
        <taxon>Spermatophyta</taxon>
        <taxon>Magnoliopsida</taxon>
        <taxon>eudicotyledons</taxon>
        <taxon>Gunneridae</taxon>
        <taxon>Pentapetalae</taxon>
        <taxon>rosids</taxon>
        <taxon>fabids</taxon>
        <taxon>Malpighiales</taxon>
        <taxon>Salicaceae</taxon>
        <taxon>Saliceae</taxon>
        <taxon>Salix</taxon>
    </lineage>
</organism>
<dbReference type="Proteomes" id="UP001151529">
    <property type="component" value="Chromosome 12"/>
</dbReference>
<reference evidence="1" key="1">
    <citation type="submission" date="2022-11" db="EMBL/GenBank/DDBJ databases">
        <authorList>
            <person name="Hyden B.L."/>
            <person name="Feng K."/>
            <person name="Yates T."/>
            <person name="Jawdy S."/>
            <person name="Smart L.B."/>
            <person name="Muchero W."/>
        </authorList>
    </citation>
    <scope>NUCLEOTIDE SEQUENCE</scope>
    <source>
        <tissue evidence="1">Shoot tip</tissue>
    </source>
</reference>
<accession>A0A9Q0NLV2</accession>
<name>A0A9Q0NLV2_SALVM</name>
<reference evidence="1" key="2">
    <citation type="journal article" date="2023" name="Int. J. Mol. Sci.">
        <title>De Novo Assembly and Annotation of 11 Diverse Shrub Willow (Salix) Genomes Reveals Novel Gene Organization in Sex-Linked Regions.</title>
        <authorList>
            <person name="Hyden B."/>
            <person name="Feng K."/>
            <person name="Yates T.B."/>
            <person name="Jawdy S."/>
            <person name="Cereghino C."/>
            <person name="Smart L.B."/>
            <person name="Muchero W."/>
        </authorList>
    </citation>
    <scope>NUCLEOTIDE SEQUENCE [LARGE SCALE GENOMIC DNA]</scope>
    <source>
        <tissue evidence="1">Shoot tip</tissue>
    </source>
</reference>
<dbReference type="AlphaFoldDB" id="A0A9Q0NLV2"/>
<dbReference type="OrthoDB" id="1892805at2759"/>
<dbReference type="InterPro" id="IPR028015">
    <property type="entry name" value="CCDC84-like"/>
</dbReference>
<dbReference type="EMBL" id="JAPFFL010000018">
    <property type="protein sequence ID" value="KAJ6672237.1"/>
    <property type="molecule type" value="Genomic_DNA"/>
</dbReference>
<evidence type="ECO:0000313" key="2">
    <source>
        <dbReference type="Proteomes" id="UP001151529"/>
    </source>
</evidence>
<dbReference type="Pfam" id="PF14968">
    <property type="entry name" value="CCDC84"/>
    <property type="match status" value="1"/>
</dbReference>
<proteinExistence type="predicted"/>
<dbReference type="PANTHER" id="PTHR31198">
    <property type="entry name" value="COILED-COIL DOMAIN-CONTAINING PROTEIN 84"/>
    <property type="match status" value="1"/>
</dbReference>
<dbReference type="PANTHER" id="PTHR31198:SF1">
    <property type="entry name" value="CENTROSOMAL AT-AC SPLICING FACTOR"/>
    <property type="match status" value="1"/>
</dbReference>